<keyword evidence="4" id="KW-1185">Reference proteome</keyword>
<feature type="region of interest" description="Disordered" evidence="1">
    <location>
        <begin position="21"/>
        <end position="50"/>
    </location>
</feature>
<keyword evidence="2" id="KW-0812">Transmembrane</keyword>
<evidence type="ECO:0000313" key="4">
    <source>
        <dbReference type="Proteomes" id="UP001583177"/>
    </source>
</evidence>
<evidence type="ECO:0000256" key="1">
    <source>
        <dbReference type="SAM" id="MobiDB-lite"/>
    </source>
</evidence>
<evidence type="ECO:0000256" key="2">
    <source>
        <dbReference type="SAM" id="Phobius"/>
    </source>
</evidence>
<sequence length="178" mass="19222">MQKLVASTPAIEMERLVPESTELGPFNPNREAGLEPTSGEITPINDGASSITPLSIQEDEPDIPKKDTPLSHRQVAGVAGLFFLFTAAFAASTVLVQSNGNRLTRSDPDLFDPGCIDKLGDAGSPRVTKAFDLDLTFGNFTFTNAKVIDVAWDTAIGQGGRLLHGWILYRYTTYHIVG</sequence>
<keyword evidence="2" id="KW-0472">Membrane</keyword>
<dbReference type="Proteomes" id="UP001583177">
    <property type="component" value="Unassembled WGS sequence"/>
</dbReference>
<protein>
    <submittedName>
        <fullName evidence="3">Uncharacterized protein</fullName>
    </submittedName>
</protein>
<feature type="transmembrane region" description="Helical" evidence="2">
    <location>
        <begin position="75"/>
        <end position="96"/>
    </location>
</feature>
<comment type="caution">
    <text evidence="3">The sequence shown here is derived from an EMBL/GenBank/DDBJ whole genome shotgun (WGS) entry which is preliminary data.</text>
</comment>
<gene>
    <name evidence="3" type="ORF">Daus18300_001085</name>
</gene>
<proteinExistence type="predicted"/>
<reference evidence="3 4" key="1">
    <citation type="journal article" date="2024" name="IMA Fungus">
        <title>IMA Genome - F19 : A genome assembly and annotation guide to empower mycologists, including annotated draft genome sequences of Ceratocystis pirilliformis, Diaporthe australafricana, Fusarium ophioides, Paecilomyces lecythidis, and Sporothrix stenoceras.</title>
        <authorList>
            <person name="Aylward J."/>
            <person name="Wilson A.M."/>
            <person name="Visagie C.M."/>
            <person name="Spraker J."/>
            <person name="Barnes I."/>
            <person name="Buitendag C."/>
            <person name="Ceriani C."/>
            <person name="Del Mar Angel L."/>
            <person name="du Plessis D."/>
            <person name="Fuchs T."/>
            <person name="Gasser K."/>
            <person name="Kramer D."/>
            <person name="Li W."/>
            <person name="Munsamy K."/>
            <person name="Piso A."/>
            <person name="Price J.L."/>
            <person name="Sonnekus B."/>
            <person name="Thomas C."/>
            <person name="van der Nest A."/>
            <person name="van Dijk A."/>
            <person name="van Heerden A."/>
            <person name="van Vuuren N."/>
            <person name="Yilmaz N."/>
            <person name="Duong T.A."/>
            <person name="van der Merwe N.A."/>
            <person name="Wingfield M.J."/>
            <person name="Wingfield B.D."/>
        </authorList>
    </citation>
    <scope>NUCLEOTIDE SEQUENCE [LARGE SCALE GENOMIC DNA]</scope>
    <source>
        <strain evidence="3 4">CMW 18300</strain>
    </source>
</reference>
<name>A0ABR3XZS0_9PEZI</name>
<evidence type="ECO:0000313" key="3">
    <source>
        <dbReference type="EMBL" id="KAL1881234.1"/>
    </source>
</evidence>
<organism evidence="3 4">
    <name type="scientific">Diaporthe australafricana</name>
    <dbReference type="NCBI Taxonomy" id="127596"/>
    <lineage>
        <taxon>Eukaryota</taxon>
        <taxon>Fungi</taxon>
        <taxon>Dikarya</taxon>
        <taxon>Ascomycota</taxon>
        <taxon>Pezizomycotina</taxon>
        <taxon>Sordariomycetes</taxon>
        <taxon>Sordariomycetidae</taxon>
        <taxon>Diaporthales</taxon>
        <taxon>Diaporthaceae</taxon>
        <taxon>Diaporthe</taxon>
    </lineage>
</organism>
<accession>A0ABR3XZS0</accession>
<dbReference type="EMBL" id="JAWRVE010000006">
    <property type="protein sequence ID" value="KAL1881234.1"/>
    <property type="molecule type" value="Genomic_DNA"/>
</dbReference>
<keyword evidence="2" id="KW-1133">Transmembrane helix</keyword>